<accession>A0ABQ4DYV9</accession>
<dbReference type="SUPFAM" id="SSF48452">
    <property type="entry name" value="TPR-like"/>
    <property type="match status" value="3"/>
</dbReference>
<dbReference type="Proteomes" id="UP000646749">
    <property type="component" value="Unassembled WGS sequence"/>
</dbReference>
<dbReference type="EMBL" id="BONW01000012">
    <property type="protein sequence ID" value="GIG87649.1"/>
    <property type="molecule type" value="Genomic_DNA"/>
</dbReference>
<dbReference type="InterPro" id="IPR011990">
    <property type="entry name" value="TPR-like_helical_dom_sf"/>
</dbReference>
<dbReference type="InterPro" id="IPR027417">
    <property type="entry name" value="P-loop_NTPase"/>
</dbReference>
<name>A0ABQ4DYV9_9ACTN</name>
<comment type="caution">
    <text evidence="1">The sequence shown here is derived from an EMBL/GenBank/DDBJ whole genome shotgun (WGS) entry which is preliminary data.</text>
</comment>
<dbReference type="SUPFAM" id="SSF52540">
    <property type="entry name" value="P-loop containing nucleoside triphosphate hydrolases"/>
    <property type="match status" value="1"/>
</dbReference>
<gene>
    <name evidence="1" type="ORF">Pen02_25850</name>
</gene>
<dbReference type="PRINTS" id="PR00364">
    <property type="entry name" value="DISEASERSIST"/>
</dbReference>
<dbReference type="SMART" id="SM00028">
    <property type="entry name" value="TPR"/>
    <property type="match status" value="9"/>
</dbReference>
<dbReference type="PANTHER" id="PTHR47691">
    <property type="entry name" value="REGULATOR-RELATED"/>
    <property type="match status" value="1"/>
</dbReference>
<proteinExistence type="predicted"/>
<dbReference type="Gene3D" id="3.40.50.300">
    <property type="entry name" value="P-loop containing nucleotide triphosphate hydrolases"/>
    <property type="match status" value="1"/>
</dbReference>
<organism evidence="1 2">
    <name type="scientific">Plantactinospora endophytica</name>
    <dbReference type="NCBI Taxonomy" id="673535"/>
    <lineage>
        <taxon>Bacteria</taxon>
        <taxon>Bacillati</taxon>
        <taxon>Actinomycetota</taxon>
        <taxon>Actinomycetes</taxon>
        <taxon>Micromonosporales</taxon>
        <taxon>Micromonosporaceae</taxon>
        <taxon>Plantactinospora</taxon>
    </lineage>
</organism>
<sequence>MFNAPVTIFGSALAAQPAPVRVVRTLRADVATFTGRADQVRTITEAIGDAGGGVVAIHAIDGMPGVGKTALAVHVAHQLVDRYPDGQLFVDLHAHTIDHTPADPADVLAGLLMATGLSPDHIPDGLQDRAARWRDQAFGRRMLLVLDNAATGDQVAPLLPGSGSCMVLVTSRRRLTSLRRSYGATLLPLGVLPEPDAVELFSRVCPRRLHVNEHPAVVDVVRLCGRLPLAIAILAAGIDPDHADPVGELADELTAAQDRLVNIDERLDDRDIGVASAFTLSYQRLTADQQRVLRLISLTPGADVDTFAAAALTDLPLAVVRRHLRNLHSHRLLEHSTGQHRYRLHDLIIAYARAQATPAEQDEAVSRLVDHYQHVAYVAAARIRLRSSPARRTVVPATSSPVPDLPDPARATTWLRTERANLLACIAHARQQQDHTRTVSLAVSLAPLLGLDGPWPEAIEQLNHILATCRDLGDLHTEAWAVAELGVLRRMIGEFPQATDVQEQALAKFRELDNQVGEAWSLAELGVLRRFLEELPQATDLQEQALAKFRNLGNQHGEAWSLAELGVLRRMIGEFPQATDLQEQALAKFRELDNQVGEAWSLAELGVLRREVGDYAQAAALMEQALTLSRNLGNGMDEAYILTMRGVLYKLAGDYTQAATLLEQSMTISRELGDRNREAWTCGELGLVRMTTGDYTQAAALMEQALTTFRDLGSGLGQAWLYADLGVLRRMTGDYAAAATLLEQSLATFRGLPNNYGQAFALANLGVLRRIAGDYIRAATLLDEALTAFQDSGDRKREVEILNYKGDLLRASGEPGQAYTWHDQALRLARDLGQPLDEARALAGIGRCTLATGVAAGLGDLQHALAIFQRLGAAEAPELEAELEAELETITDASRR</sequence>
<dbReference type="PANTHER" id="PTHR47691:SF3">
    <property type="entry name" value="HTH-TYPE TRANSCRIPTIONAL REGULATOR RV0890C-RELATED"/>
    <property type="match status" value="1"/>
</dbReference>
<reference evidence="1 2" key="1">
    <citation type="submission" date="2021-01" db="EMBL/GenBank/DDBJ databases">
        <title>Whole genome shotgun sequence of Plantactinospora endophytica NBRC 110450.</title>
        <authorList>
            <person name="Komaki H."/>
            <person name="Tamura T."/>
        </authorList>
    </citation>
    <scope>NUCLEOTIDE SEQUENCE [LARGE SCALE GENOMIC DNA]</scope>
    <source>
        <strain evidence="1 2">NBRC 110450</strain>
    </source>
</reference>
<evidence type="ECO:0000313" key="1">
    <source>
        <dbReference type="EMBL" id="GIG87649.1"/>
    </source>
</evidence>
<dbReference type="Pfam" id="PF13424">
    <property type="entry name" value="TPR_12"/>
    <property type="match status" value="3"/>
</dbReference>
<protein>
    <submittedName>
        <fullName evidence="1">ATPase</fullName>
    </submittedName>
</protein>
<dbReference type="Gene3D" id="1.25.40.10">
    <property type="entry name" value="Tetratricopeptide repeat domain"/>
    <property type="match status" value="2"/>
</dbReference>
<evidence type="ECO:0000313" key="2">
    <source>
        <dbReference type="Proteomes" id="UP000646749"/>
    </source>
</evidence>
<keyword evidence="2" id="KW-1185">Reference proteome</keyword>
<dbReference type="InterPro" id="IPR019734">
    <property type="entry name" value="TPR_rpt"/>
</dbReference>